<dbReference type="InterPro" id="IPR026533">
    <property type="entry name" value="NTPase/PRRC1"/>
</dbReference>
<protein>
    <submittedName>
        <fullName evidence="6">PRRC1-like protein</fullName>
    </submittedName>
</protein>
<dbReference type="Proteomes" id="UP001164746">
    <property type="component" value="Chromosome 3"/>
</dbReference>
<evidence type="ECO:0000256" key="3">
    <source>
        <dbReference type="ARBA" id="ARBA00023034"/>
    </source>
</evidence>
<accession>A0ABY7DU06</accession>
<dbReference type="EMBL" id="CP111014">
    <property type="protein sequence ID" value="WAR00126.1"/>
    <property type="molecule type" value="Genomic_DNA"/>
</dbReference>
<evidence type="ECO:0000259" key="5">
    <source>
        <dbReference type="Pfam" id="PF01931"/>
    </source>
</evidence>
<evidence type="ECO:0000313" key="6">
    <source>
        <dbReference type="EMBL" id="WAR00126.1"/>
    </source>
</evidence>
<feature type="domain" description="Non-canonical purine NTP phosphatase/PRRC1" evidence="5">
    <location>
        <begin position="207"/>
        <end position="281"/>
    </location>
</feature>
<name>A0ABY7DU06_MYAAR</name>
<dbReference type="InterPro" id="IPR026534">
    <property type="entry name" value="PRRC1"/>
</dbReference>
<comment type="similarity">
    <text evidence="2">Belongs to the PRRC1 family.</text>
</comment>
<evidence type="ECO:0000256" key="1">
    <source>
        <dbReference type="ARBA" id="ARBA00004555"/>
    </source>
</evidence>
<keyword evidence="3" id="KW-0333">Golgi apparatus</keyword>
<comment type="subcellular location">
    <subcellularLocation>
        <location evidence="1">Golgi apparatus</location>
    </subcellularLocation>
</comment>
<dbReference type="Gene3D" id="3.90.950.10">
    <property type="match status" value="1"/>
</dbReference>
<dbReference type="SUPFAM" id="SSF52972">
    <property type="entry name" value="ITPase-like"/>
    <property type="match status" value="1"/>
</dbReference>
<dbReference type="Pfam" id="PF01931">
    <property type="entry name" value="NTPase_I-T"/>
    <property type="match status" value="1"/>
</dbReference>
<evidence type="ECO:0000256" key="4">
    <source>
        <dbReference type="SAM" id="MobiDB-lite"/>
    </source>
</evidence>
<sequence length="372" mass="39541">MMEESSDESAELVDKEEAVSAEKLFEAQQASKPDETSIAPPAPLPSFLTSPGGTPTTPLQATSPKVPVTPTTPPATPSIGSAPQGVRASSPPAQGQVNITPTGPMVPTQATATITTTHQQITPPMPQQSPFEVSSSITVPEMEVEEGSSVGSSAGSGGLFGWISGNRVLSKVVEKTKSSMESMITTLDPGMKEIIKSGGDVCILVTSTKDNKVGAVREAFQTVFGRATVYGMESKANTAAQPVGYTSGVKGAEERIQNLRQTASVHDDQPIVSVEGFIVEMLPDRIDLQTFSQPNPIPAEYILKAQDRTPSDYPLRWCGLNVTIGQIVEEACPHIGHADWQAGIVGVSRRESLFLAAKLLAYMYKQRLPTTY</sequence>
<gene>
    <name evidence="6" type="ORF">MAR_024498</name>
</gene>
<dbReference type="InterPro" id="IPR029001">
    <property type="entry name" value="ITPase-like_fam"/>
</dbReference>
<dbReference type="PANTHER" id="PTHR23276:SF2">
    <property type="entry name" value="PROTEIN PRRC1"/>
    <property type="match status" value="1"/>
</dbReference>
<keyword evidence="7" id="KW-1185">Reference proteome</keyword>
<evidence type="ECO:0000256" key="2">
    <source>
        <dbReference type="ARBA" id="ARBA00010298"/>
    </source>
</evidence>
<proteinExistence type="inferred from homology"/>
<dbReference type="PANTHER" id="PTHR23276">
    <property type="entry name" value="PROTEIN PRRC1"/>
    <property type="match status" value="1"/>
</dbReference>
<evidence type="ECO:0000313" key="7">
    <source>
        <dbReference type="Proteomes" id="UP001164746"/>
    </source>
</evidence>
<feature type="compositionally biased region" description="Low complexity" evidence="4">
    <location>
        <begin position="45"/>
        <end position="69"/>
    </location>
</feature>
<feature type="compositionally biased region" description="Acidic residues" evidence="4">
    <location>
        <begin position="1"/>
        <end position="11"/>
    </location>
</feature>
<reference evidence="6" key="1">
    <citation type="submission" date="2022-11" db="EMBL/GenBank/DDBJ databases">
        <title>Centuries of genome instability and evolution in soft-shell clam transmissible cancer (bioRxiv).</title>
        <authorList>
            <person name="Hart S.F.M."/>
            <person name="Yonemitsu M.A."/>
            <person name="Giersch R.M."/>
            <person name="Beal B.F."/>
            <person name="Arriagada G."/>
            <person name="Davis B.W."/>
            <person name="Ostrander E.A."/>
            <person name="Goff S.P."/>
            <person name="Metzger M.J."/>
        </authorList>
    </citation>
    <scope>NUCLEOTIDE SEQUENCE</scope>
    <source>
        <strain evidence="6">MELC-2E11</strain>
        <tissue evidence="6">Siphon/mantle</tissue>
    </source>
</reference>
<organism evidence="6 7">
    <name type="scientific">Mya arenaria</name>
    <name type="common">Soft-shell clam</name>
    <dbReference type="NCBI Taxonomy" id="6604"/>
    <lineage>
        <taxon>Eukaryota</taxon>
        <taxon>Metazoa</taxon>
        <taxon>Spiralia</taxon>
        <taxon>Lophotrochozoa</taxon>
        <taxon>Mollusca</taxon>
        <taxon>Bivalvia</taxon>
        <taxon>Autobranchia</taxon>
        <taxon>Heteroconchia</taxon>
        <taxon>Euheterodonta</taxon>
        <taxon>Imparidentia</taxon>
        <taxon>Neoheterodontei</taxon>
        <taxon>Myida</taxon>
        <taxon>Myoidea</taxon>
        <taxon>Myidae</taxon>
        <taxon>Mya</taxon>
    </lineage>
</organism>
<feature type="compositionally biased region" description="Basic and acidic residues" evidence="4">
    <location>
        <begin position="12"/>
        <end position="25"/>
    </location>
</feature>
<feature type="non-terminal residue" evidence="6">
    <location>
        <position position="372"/>
    </location>
</feature>
<feature type="region of interest" description="Disordered" evidence="4">
    <location>
        <begin position="1"/>
        <end position="94"/>
    </location>
</feature>